<gene>
    <name evidence="1" type="ORF">GCM10011450_04680</name>
</gene>
<dbReference type="RefSeq" id="WP_229793859.1">
    <property type="nucleotide sequence ID" value="NZ_BAABFY010000057.1"/>
</dbReference>
<evidence type="ECO:0000313" key="1">
    <source>
        <dbReference type="EMBL" id="GGW77901.1"/>
    </source>
</evidence>
<dbReference type="Proteomes" id="UP000608345">
    <property type="component" value="Unassembled WGS sequence"/>
</dbReference>
<name>A0A918JHR9_9BURK</name>
<accession>A0A918JHR9</accession>
<protein>
    <recommendedName>
        <fullName evidence="3">Lipoprotein</fullName>
    </recommendedName>
</protein>
<proteinExistence type="predicted"/>
<dbReference type="EMBL" id="BMYS01000002">
    <property type="protein sequence ID" value="GGW77901.1"/>
    <property type="molecule type" value="Genomic_DNA"/>
</dbReference>
<evidence type="ECO:0000313" key="2">
    <source>
        <dbReference type="Proteomes" id="UP000608345"/>
    </source>
</evidence>
<evidence type="ECO:0008006" key="3">
    <source>
        <dbReference type="Google" id="ProtNLM"/>
    </source>
</evidence>
<sequence length="137" mass="15368">MKLIKTVKPFIALLFGAITLSGCSPEPYPTEVRTDLISLCMEGILSGQTNVLTDSDKALDASDSLRLCEFRYGEFIKKVPLADYLAQQTHLYESFQRAYRQKYVLEDVYNSLSPKDKEIFATTSKIMLGLDAGEAEQ</sequence>
<reference evidence="1" key="2">
    <citation type="submission" date="2020-09" db="EMBL/GenBank/DDBJ databases">
        <authorList>
            <person name="Sun Q."/>
            <person name="Kim S."/>
        </authorList>
    </citation>
    <scope>NUCLEOTIDE SEQUENCE</scope>
    <source>
        <strain evidence="1">KCTC 23732</strain>
    </source>
</reference>
<dbReference type="AlphaFoldDB" id="A0A918JHR9"/>
<comment type="caution">
    <text evidence="1">The sequence shown here is derived from an EMBL/GenBank/DDBJ whole genome shotgun (WGS) entry which is preliminary data.</text>
</comment>
<dbReference type="PROSITE" id="PS51257">
    <property type="entry name" value="PROKAR_LIPOPROTEIN"/>
    <property type="match status" value="1"/>
</dbReference>
<keyword evidence="2" id="KW-1185">Reference proteome</keyword>
<organism evidence="1 2">
    <name type="scientific">Advenella faeciporci</name>
    <dbReference type="NCBI Taxonomy" id="797535"/>
    <lineage>
        <taxon>Bacteria</taxon>
        <taxon>Pseudomonadati</taxon>
        <taxon>Pseudomonadota</taxon>
        <taxon>Betaproteobacteria</taxon>
        <taxon>Burkholderiales</taxon>
        <taxon>Alcaligenaceae</taxon>
    </lineage>
</organism>
<reference evidence="1" key="1">
    <citation type="journal article" date="2014" name="Int. J. Syst. Evol. Microbiol.">
        <title>Complete genome sequence of Corynebacterium casei LMG S-19264T (=DSM 44701T), isolated from a smear-ripened cheese.</title>
        <authorList>
            <consortium name="US DOE Joint Genome Institute (JGI-PGF)"/>
            <person name="Walter F."/>
            <person name="Albersmeier A."/>
            <person name="Kalinowski J."/>
            <person name="Ruckert C."/>
        </authorList>
    </citation>
    <scope>NUCLEOTIDE SEQUENCE</scope>
    <source>
        <strain evidence="1">KCTC 23732</strain>
    </source>
</reference>